<dbReference type="Gene3D" id="1.50.10.10">
    <property type="match status" value="1"/>
</dbReference>
<dbReference type="EMBL" id="SRSO01000003">
    <property type="protein sequence ID" value="TGV04165.1"/>
    <property type="molecule type" value="Genomic_DNA"/>
</dbReference>
<dbReference type="SUPFAM" id="SSF48208">
    <property type="entry name" value="Six-hairpin glycosidases"/>
    <property type="match status" value="1"/>
</dbReference>
<proteinExistence type="predicted"/>
<sequence length="444" mass="50464">MKSISVILVCLAMNLFFSCNHNKNVAIPIETITKSDRMVPNTSKTYLDSLNNEVKKAFSKLRPQSIRPAEGFIKYDYLIPAGFYKQMWDWDGFYIGTHLMSIGQPKYLKYWVLNFAVAADKEGYVPGCVTTKGPRPLFGKFAMKPFIGQGTYLASEKLNDYAWISPEVYKQIKSIINYREKISLDEKYGLFYWDDAMSSGGDNNVVLTNDKNQPGAILAVDLSAFMYREYLAMKNVATKLGQVEDANSYAEKAKVLKANITKYLWDDDAKSFWNMYRTGRPYKRVSYSNFIALMHTDLVSQENGREMIKRYLWNEDHLLAPYGLRSLSKQDPDYNNENIIVPYSNWQGPVWPVGNYMYYIALKNYGFTEECKQLASTLGTLVLKDIAAYGSMHENYHADTGAPLAPTADQSKGGVFTGFVGWNLLVQNMLMGAAEGDFLLLEVN</sequence>
<feature type="domain" description="Mannosylglycerate hydrolase MGH1-like glycoside hydrolase" evidence="1">
    <location>
        <begin position="214"/>
        <end position="405"/>
    </location>
</feature>
<dbReference type="InterPro" id="IPR008928">
    <property type="entry name" value="6-hairpin_glycosidase_sf"/>
</dbReference>
<comment type="caution">
    <text evidence="2">The sequence shown here is derived from an EMBL/GenBank/DDBJ whole genome shotgun (WGS) entry which is preliminary data.</text>
</comment>
<dbReference type="GO" id="GO:0004555">
    <property type="term" value="F:alpha,alpha-trehalase activity"/>
    <property type="evidence" value="ECO:0007669"/>
    <property type="project" value="InterPro"/>
</dbReference>
<dbReference type="InterPro" id="IPR001661">
    <property type="entry name" value="Glyco_hydro_37"/>
</dbReference>
<dbReference type="GO" id="GO:0005993">
    <property type="term" value="P:trehalose catabolic process"/>
    <property type="evidence" value="ECO:0007669"/>
    <property type="project" value="TreeGrafter"/>
</dbReference>
<gene>
    <name evidence="2" type="ORF">EM932_03235</name>
</gene>
<reference evidence="2 3" key="1">
    <citation type="submission" date="2019-04" db="EMBL/GenBank/DDBJ databases">
        <authorList>
            <person name="Liu A."/>
        </authorList>
    </citation>
    <scope>NUCLEOTIDE SEQUENCE [LARGE SCALE GENOMIC DNA]</scope>
    <source>
        <strain evidence="2 3">RZ03</strain>
    </source>
</reference>
<evidence type="ECO:0000313" key="3">
    <source>
        <dbReference type="Proteomes" id="UP000307602"/>
    </source>
</evidence>
<dbReference type="InterPro" id="IPR054491">
    <property type="entry name" value="MGH1-like_GH"/>
</dbReference>
<name>A0A4S1E1E6_9FLAO</name>
<organism evidence="2 3">
    <name type="scientific">Flavivirga rizhaonensis</name>
    <dbReference type="NCBI Taxonomy" id="2559571"/>
    <lineage>
        <taxon>Bacteria</taxon>
        <taxon>Pseudomonadati</taxon>
        <taxon>Bacteroidota</taxon>
        <taxon>Flavobacteriia</taxon>
        <taxon>Flavobacteriales</taxon>
        <taxon>Flavobacteriaceae</taxon>
        <taxon>Flavivirga</taxon>
    </lineage>
</organism>
<dbReference type="PROSITE" id="PS51257">
    <property type="entry name" value="PROKAR_LIPOPROTEIN"/>
    <property type="match status" value="1"/>
</dbReference>
<dbReference type="AlphaFoldDB" id="A0A4S1E1E6"/>
<keyword evidence="3" id="KW-1185">Reference proteome</keyword>
<dbReference type="PANTHER" id="PTHR23403:SF1">
    <property type="entry name" value="TREHALASE"/>
    <property type="match status" value="1"/>
</dbReference>
<dbReference type="InterPro" id="IPR012341">
    <property type="entry name" value="6hp_glycosidase-like_sf"/>
</dbReference>
<dbReference type="RefSeq" id="WP_135875435.1">
    <property type="nucleotide sequence ID" value="NZ_SRSO01000003.1"/>
</dbReference>
<dbReference type="Pfam" id="PF22422">
    <property type="entry name" value="MGH1-like_GH"/>
    <property type="match status" value="1"/>
</dbReference>
<dbReference type="Proteomes" id="UP000307602">
    <property type="component" value="Unassembled WGS sequence"/>
</dbReference>
<protein>
    <recommendedName>
        <fullName evidence="1">Mannosylglycerate hydrolase MGH1-like glycoside hydrolase domain-containing protein</fullName>
    </recommendedName>
</protein>
<dbReference type="OrthoDB" id="9781878at2"/>
<dbReference type="PANTHER" id="PTHR23403">
    <property type="entry name" value="TREHALASE"/>
    <property type="match status" value="1"/>
</dbReference>
<evidence type="ECO:0000313" key="2">
    <source>
        <dbReference type="EMBL" id="TGV04165.1"/>
    </source>
</evidence>
<accession>A0A4S1E1E6</accession>
<evidence type="ECO:0000259" key="1">
    <source>
        <dbReference type="Pfam" id="PF22422"/>
    </source>
</evidence>